<dbReference type="GO" id="GO:0048476">
    <property type="term" value="C:Holliday junction resolvase complex"/>
    <property type="evidence" value="ECO:0007669"/>
    <property type="project" value="UniProtKB-UniRule"/>
</dbReference>
<evidence type="ECO:0000256" key="3">
    <source>
        <dbReference type="ARBA" id="ARBA00023125"/>
    </source>
</evidence>
<keyword evidence="5 6" id="KW-0234">DNA repair</keyword>
<proteinExistence type="inferred from homology"/>
<reference evidence="9" key="1">
    <citation type="submission" date="2015-11" db="EMBL/GenBank/DDBJ databases">
        <authorList>
            <person name="Varghese N."/>
        </authorList>
    </citation>
    <scope>NUCLEOTIDE SEQUENCE [LARGE SCALE GENOMIC DNA]</scope>
    <source>
        <strain evidence="9">JGI-23</strain>
    </source>
</reference>
<evidence type="ECO:0000259" key="7">
    <source>
        <dbReference type="SMART" id="SM00278"/>
    </source>
</evidence>
<dbReference type="GO" id="GO:0009378">
    <property type="term" value="F:four-way junction helicase activity"/>
    <property type="evidence" value="ECO:0007669"/>
    <property type="project" value="InterPro"/>
</dbReference>
<dbReference type="GO" id="GO:0000400">
    <property type="term" value="F:four-way junction DNA binding"/>
    <property type="evidence" value="ECO:0007669"/>
    <property type="project" value="UniProtKB-UniRule"/>
</dbReference>
<dbReference type="GO" id="GO:0009379">
    <property type="term" value="C:Holliday junction helicase complex"/>
    <property type="evidence" value="ECO:0007669"/>
    <property type="project" value="InterPro"/>
</dbReference>
<dbReference type="InterPro" id="IPR012340">
    <property type="entry name" value="NA-bd_OB-fold"/>
</dbReference>
<dbReference type="GO" id="GO:0005524">
    <property type="term" value="F:ATP binding"/>
    <property type="evidence" value="ECO:0007669"/>
    <property type="project" value="InterPro"/>
</dbReference>
<dbReference type="AlphaFoldDB" id="A0A0P1NWM2"/>
<dbReference type="InterPro" id="IPR000085">
    <property type="entry name" value="RuvA"/>
</dbReference>
<dbReference type="Gene3D" id="1.10.8.10">
    <property type="entry name" value="DNA helicase RuvA subunit, C-terminal domain"/>
    <property type="match status" value="1"/>
</dbReference>
<dbReference type="InterPro" id="IPR036267">
    <property type="entry name" value="RuvA_C_sf"/>
</dbReference>
<comment type="subunit">
    <text evidence="6">Homotetramer. Forms an RuvA(8)-RuvB(12)-Holliday junction (HJ) complex. HJ DNA is sandwiched between 2 RuvA tetramers; dsDNA enters through RuvA and exits via RuvB. An RuvB hexamer assembles on each DNA strand where it exits the tetramer. Each RuvB hexamer is contacted by two RuvA subunits (via domain III) on 2 adjacent RuvB subunits; this complex drives branch migration. In the full resolvosome a probable DNA-RuvA(4)-RuvB(12)-RuvC(2) complex forms which resolves the HJ.</text>
</comment>
<keyword evidence="8" id="KW-0067">ATP-binding</keyword>
<evidence type="ECO:0000256" key="2">
    <source>
        <dbReference type="ARBA" id="ARBA00022763"/>
    </source>
</evidence>
<keyword evidence="2 6" id="KW-0227">DNA damage</keyword>
<comment type="similarity">
    <text evidence="6">Belongs to the RuvA family.</text>
</comment>
<name>A0A0P1NWM2_9BACT</name>
<dbReference type="OrthoDB" id="5293449at2"/>
<keyword evidence="3 6" id="KW-0238">DNA-binding</keyword>
<dbReference type="InterPro" id="IPR010994">
    <property type="entry name" value="RuvA_2-like"/>
</dbReference>
<dbReference type="InterPro" id="IPR013849">
    <property type="entry name" value="DNA_helicase_Holl-junc_RuvA_I"/>
</dbReference>
<gene>
    <name evidence="6" type="primary">ruvA</name>
    <name evidence="8" type="ORF">JGI23_01404</name>
</gene>
<dbReference type="InterPro" id="IPR003583">
    <property type="entry name" value="Hlx-hairpin-Hlx_DNA-bd_motif"/>
</dbReference>
<dbReference type="GO" id="GO:0005737">
    <property type="term" value="C:cytoplasm"/>
    <property type="evidence" value="ECO:0007669"/>
    <property type="project" value="UniProtKB-SubCell"/>
</dbReference>
<dbReference type="EMBL" id="CZVW01000015">
    <property type="protein sequence ID" value="CUT03111.1"/>
    <property type="molecule type" value="Genomic_DNA"/>
</dbReference>
<dbReference type="HAMAP" id="MF_00031">
    <property type="entry name" value="DNA_HJ_migration_RuvA"/>
    <property type="match status" value="1"/>
</dbReference>
<feature type="domain" description="Helix-hairpin-helix DNA-binding motif class 1" evidence="7">
    <location>
        <begin position="108"/>
        <end position="127"/>
    </location>
</feature>
<dbReference type="Pfam" id="PF07499">
    <property type="entry name" value="RuvA_C"/>
    <property type="match status" value="1"/>
</dbReference>
<dbReference type="InterPro" id="IPR011114">
    <property type="entry name" value="RuvA_C"/>
</dbReference>
<keyword evidence="4 6" id="KW-0233">DNA recombination</keyword>
<dbReference type="Pfam" id="PF01330">
    <property type="entry name" value="RuvA_N"/>
    <property type="match status" value="1"/>
</dbReference>
<accession>A0A0P1NWM2</accession>
<comment type="function">
    <text evidence="6">The RuvA-RuvB-RuvC complex processes Holliday junction (HJ) DNA during genetic recombination and DNA repair, while the RuvA-RuvB complex plays an important role in the rescue of blocked DNA replication forks via replication fork reversal (RFR). RuvA specifically binds to HJ cruciform DNA, conferring on it an open structure. The RuvB hexamer acts as an ATP-dependent pump, pulling dsDNA into and through the RuvAB complex. HJ branch migration allows RuvC to scan DNA until it finds its consensus sequence, where it cleaves and resolves the cruciform DNA.</text>
</comment>
<keyword evidence="8" id="KW-0378">Hydrolase</keyword>
<evidence type="ECO:0000313" key="8">
    <source>
        <dbReference type="EMBL" id="CUT03111.1"/>
    </source>
</evidence>
<evidence type="ECO:0000256" key="5">
    <source>
        <dbReference type="ARBA" id="ARBA00023204"/>
    </source>
</evidence>
<dbReference type="SUPFAM" id="SSF50249">
    <property type="entry name" value="Nucleic acid-binding proteins"/>
    <property type="match status" value="1"/>
</dbReference>
<dbReference type="Gene3D" id="1.10.150.20">
    <property type="entry name" value="5' to 3' exonuclease, C-terminal subdomain"/>
    <property type="match status" value="1"/>
</dbReference>
<dbReference type="Gene3D" id="2.40.50.140">
    <property type="entry name" value="Nucleic acid-binding proteins"/>
    <property type="match status" value="1"/>
</dbReference>
<evidence type="ECO:0000256" key="4">
    <source>
        <dbReference type="ARBA" id="ARBA00023172"/>
    </source>
</evidence>
<evidence type="ECO:0000256" key="6">
    <source>
        <dbReference type="HAMAP-Rule" id="MF_00031"/>
    </source>
</evidence>
<dbReference type="NCBIfam" id="TIGR00084">
    <property type="entry name" value="ruvA"/>
    <property type="match status" value="1"/>
</dbReference>
<dbReference type="CDD" id="cd14332">
    <property type="entry name" value="UBA_RuvA_C"/>
    <property type="match status" value="1"/>
</dbReference>
<dbReference type="SUPFAM" id="SSF47781">
    <property type="entry name" value="RuvA domain 2-like"/>
    <property type="match status" value="1"/>
</dbReference>
<dbReference type="SMART" id="SM00278">
    <property type="entry name" value="HhH1"/>
    <property type="match status" value="2"/>
</dbReference>
<keyword evidence="8" id="KW-0347">Helicase</keyword>
<feature type="region of interest" description="Domain I" evidence="6">
    <location>
        <begin position="1"/>
        <end position="64"/>
    </location>
</feature>
<feature type="region of interest" description="Domain III" evidence="6">
    <location>
        <begin position="148"/>
        <end position="203"/>
    </location>
</feature>
<dbReference type="Proteomes" id="UP000199197">
    <property type="component" value="Unassembled WGS sequence"/>
</dbReference>
<sequence length="203" mass="22404">MIFAIEGKVVSKAPTEVVIDVGGVNYLVNIPVTVYDKIGDPGSTAKLYTYLIVREEEMVLYGFSTVEEREFFKLLISVSGIGPKMAQAIMSGMSVDELKESIMRGDVSTLVSIPGVGKKTAERVIVELKDKIAKIEFAGKKVELISTDQVEVRNEALLALISLGFTRQVAEKAIRLALKENEKREFTVEELVKLALRHVSSVR</sequence>
<organism evidence="8 9">
    <name type="scientific">Candidatus Chryseopegocella kryptomonas</name>
    <dbReference type="NCBI Taxonomy" id="1633643"/>
    <lineage>
        <taxon>Bacteria</taxon>
        <taxon>Pseudomonadati</taxon>
        <taxon>Candidatus Kryptoniota</taxon>
        <taxon>Candidatus Chryseopegocella</taxon>
    </lineage>
</organism>
<dbReference type="RefSeq" id="WP_092350287.1">
    <property type="nucleotide sequence ID" value="NZ_CZVW01000015.1"/>
</dbReference>
<dbReference type="GO" id="GO:0006310">
    <property type="term" value="P:DNA recombination"/>
    <property type="evidence" value="ECO:0007669"/>
    <property type="project" value="UniProtKB-UniRule"/>
</dbReference>
<evidence type="ECO:0000313" key="9">
    <source>
        <dbReference type="Proteomes" id="UP000199197"/>
    </source>
</evidence>
<comment type="subcellular location">
    <subcellularLocation>
        <location evidence="6">Cytoplasm</location>
    </subcellularLocation>
</comment>
<dbReference type="SUPFAM" id="SSF46929">
    <property type="entry name" value="DNA helicase RuvA subunit, C-terminal domain"/>
    <property type="match status" value="1"/>
</dbReference>
<protein>
    <recommendedName>
        <fullName evidence="6">Holliday junction branch migration complex subunit RuvA</fullName>
    </recommendedName>
</protein>
<feature type="domain" description="Helix-hairpin-helix DNA-binding motif class 1" evidence="7">
    <location>
        <begin position="73"/>
        <end position="92"/>
    </location>
</feature>
<dbReference type="GO" id="GO:0006281">
    <property type="term" value="P:DNA repair"/>
    <property type="evidence" value="ECO:0007669"/>
    <property type="project" value="UniProtKB-UniRule"/>
</dbReference>
<comment type="domain">
    <text evidence="6">Has three domains with a flexible linker between the domains II and III and assumes an 'L' shape. Domain III is highly mobile and contacts RuvB.</text>
</comment>
<keyword evidence="1 6" id="KW-0963">Cytoplasm</keyword>
<comment type="caution">
    <text evidence="6">Lacks conserved residue(s) required for the propagation of feature annotation.</text>
</comment>
<keyword evidence="9" id="KW-1185">Reference proteome</keyword>
<keyword evidence="8" id="KW-0547">Nucleotide-binding</keyword>
<dbReference type="Pfam" id="PF14520">
    <property type="entry name" value="HHH_5"/>
    <property type="match status" value="1"/>
</dbReference>
<evidence type="ECO:0000256" key="1">
    <source>
        <dbReference type="ARBA" id="ARBA00022490"/>
    </source>
</evidence>